<feature type="domain" description="DUF4209" evidence="2">
    <location>
        <begin position="264"/>
        <end position="327"/>
    </location>
</feature>
<evidence type="ECO:0000313" key="4">
    <source>
        <dbReference type="Proteomes" id="UP000002630"/>
    </source>
</evidence>
<name>D7FQF8_ECTSI</name>
<feature type="region of interest" description="Disordered" evidence="1">
    <location>
        <begin position="145"/>
        <end position="171"/>
    </location>
</feature>
<dbReference type="Proteomes" id="UP000002630">
    <property type="component" value="Linkage Group LG02"/>
</dbReference>
<dbReference type="InterPro" id="IPR025209">
    <property type="entry name" value="DUF4209"/>
</dbReference>
<feature type="compositionally biased region" description="Basic and acidic residues" evidence="1">
    <location>
        <begin position="227"/>
        <end position="253"/>
    </location>
</feature>
<keyword evidence="4" id="KW-1185">Reference proteome</keyword>
<dbReference type="PANTHER" id="PTHR31701">
    <property type="entry name" value="ENDOPLASMIC RETICULUM MEMBRANE-ASSOCIATED RNA DEGRADATION PROTEIN"/>
    <property type="match status" value="1"/>
</dbReference>
<organism evidence="3 4">
    <name type="scientific">Ectocarpus siliculosus</name>
    <name type="common">Brown alga</name>
    <name type="synonym">Conferva siliculosa</name>
    <dbReference type="NCBI Taxonomy" id="2880"/>
    <lineage>
        <taxon>Eukaryota</taxon>
        <taxon>Sar</taxon>
        <taxon>Stramenopiles</taxon>
        <taxon>Ochrophyta</taxon>
        <taxon>PX clade</taxon>
        <taxon>Phaeophyceae</taxon>
        <taxon>Ectocarpales</taxon>
        <taxon>Ectocarpaceae</taxon>
        <taxon>Ectocarpus</taxon>
    </lineage>
</organism>
<gene>
    <name evidence="3" type="ORF">Esi_0002_0332</name>
</gene>
<dbReference type="STRING" id="2880.D7FQF8"/>
<feature type="region of interest" description="Disordered" evidence="1">
    <location>
        <begin position="74"/>
        <end position="94"/>
    </location>
</feature>
<dbReference type="AlphaFoldDB" id="D7FQF8"/>
<feature type="region of interest" description="Disordered" evidence="1">
    <location>
        <begin position="704"/>
        <end position="735"/>
    </location>
</feature>
<sequence>MDSSHDEGSQHGSSFEAAFVSSSPFFRGLSSFVRRESAIAAFSSEAESGRKPPTLSCLSPEVLARLRFVENAAGRQQGNRTAAAGRTEGRTSVGEQDISLFSEGGRVEWSRVRISASGDGGVEALADGARLAVVCHAALQRHQQQQQRQGQLEQLAAPTSSPLPPVPREVTNERLQMPGVVERIVRAESSKEQVYVALCVCLTILERALYDIYRKGASQTNNNYRSVGEEHGSDSTLAHEESFEGKEDAEGIDGRGGSLGAPAMILRDLIATPEVKAALPEQLVAILRLLLLPMGFNVRNLVWHGFLAPCELPRELASLVLVVTLSISADSSPEGETGDVARFGEQPELSSRKLLLSPPTLPKTAPQLDRSSSATAWWELDSFDNRLACPRALASAVEYLLSAQHRDELKTLVRRSAFVLPGREKLTMLALRALGGERDAQGDDDEEEGNGGGSAFFLVAVLPVLEHGLRVLFSCANDSPGHMFAHAQRYYSTLDGFGQRARHQLLLDQEMSGCPDRPNLLLSALGPGMSACLLDLFMMSAGPNLRGKVAHGEVDVSRVFLPSPSCSQTAPELVKLTAALFLVLCRRYDAGRDTVDREESAGVGPVGSSNSFSRAFAEALDECEAHCSGWVPRFHPHELLEVDLRASRDEFDGLALALERRAISVEVLHGSHGGDLARMSVEISGDGRRCDGRTCEEDGEINWEVQGREEEEEVVEEEEEEEEGEKKDAQPSEGRVVLTVTDTASRLVVPPPPRAPEAVEHDARLPPAKCGATGKLQNKKNVQGSTSGMFASLLRVDEALREHGASLARRFQRHQRSVEAPTRASAFAAHYNKQQLRPGADDGHAV</sequence>
<feature type="region of interest" description="Disordered" evidence="1">
    <location>
        <begin position="224"/>
        <end position="254"/>
    </location>
</feature>
<evidence type="ECO:0000256" key="1">
    <source>
        <dbReference type="SAM" id="MobiDB-lite"/>
    </source>
</evidence>
<dbReference type="eggNOG" id="ENOG502QS21">
    <property type="taxonomic scope" value="Eukaryota"/>
</dbReference>
<dbReference type="EMBL" id="FN648375">
    <property type="protein sequence ID" value="CBJ48490.1"/>
    <property type="molecule type" value="Genomic_DNA"/>
</dbReference>
<evidence type="ECO:0000259" key="2">
    <source>
        <dbReference type="Pfam" id="PF13910"/>
    </source>
</evidence>
<proteinExistence type="predicted"/>
<accession>D7FQF8</accession>
<dbReference type="Pfam" id="PF13910">
    <property type="entry name" value="DUF4209"/>
    <property type="match status" value="1"/>
</dbReference>
<dbReference type="EMBL" id="FN649727">
    <property type="protein sequence ID" value="CBJ48490.1"/>
    <property type="molecule type" value="Genomic_DNA"/>
</dbReference>
<dbReference type="InParanoid" id="D7FQF8"/>
<evidence type="ECO:0000313" key="3">
    <source>
        <dbReference type="EMBL" id="CBJ48490.1"/>
    </source>
</evidence>
<protein>
    <recommendedName>
        <fullName evidence="2">DUF4209 domain-containing protein</fullName>
    </recommendedName>
</protein>
<feature type="compositionally biased region" description="Low complexity" evidence="1">
    <location>
        <begin position="145"/>
        <end position="157"/>
    </location>
</feature>
<dbReference type="InterPro" id="IPR039635">
    <property type="entry name" value="ERMARD"/>
</dbReference>
<reference evidence="3 4" key="1">
    <citation type="journal article" date="2010" name="Nature">
        <title>The Ectocarpus genome and the independent evolution of multicellularity in brown algae.</title>
        <authorList>
            <person name="Cock J.M."/>
            <person name="Sterck L."/>
            <person name="Rouze P."/>
            <person name="Scornet D."/>
            <person name="Allen A.E."/>
            <person name="Amoutzias G."/>
            <person name="Anthouard V."/>
            <person name="Artiguenave F."/>
            <person name="Aury J.M."/>
            <person name="Badger J.H."/>
            <person name="Beszteri B."/>
            <person name="Billiau K."/>
            <person name="Bonnet E."/>
            <person name="Bothwell J.H."/>
            <person name="Bowler C."/>
            <person name="Boyen C."/>
            <person name="Brownlee C."/>
            <person name="Carrano C.J."/>
            <person name="Charrier B."/>
            <person name="Cho G.Y."/>
            <person name="Coelho S.M."/>
            <person name="Collen J."/>
            <person name="Corre E."/>
            <person name="Da Silva C."/>
            <person name="Delage L."/>
            <person name="Delaroque N."/>
            <person name="Dittami S.M."/>
            <person name="Doulbeau S."/>
            <person name="Elias M."/>
            <person name="Farnham G."/>
            <person name="Gachon C.M."/>
            <person name="Gschloessl B."/>
            <person name="Heesch S."/>
            <person name="Jabbari K."/>
            <person name="Jubin C."/>
            <person name="Kawai H."/>
            <person name="Kimura K."/>
            <person name="Kloareg B."/>
            <person name="Kupper F.C."/>
            <person name="Lang D."/>
            <person name="Le Bail A."/>
            <person name="Leblanc C."/>
            <person name="Lerouge P."/>
            <person name="Lohr M."/>
            <person name="Lopez P.J."/>
            <person name="Martens C."/>
            <person name="Maumus F."/>
            <person name="Michel G."/>
            <person name="Miranda-Saavedra D."/>
            <person name="Morales J."/>
            <person name="Moreau H."/>
            <person name="Motomura T."/>
            <person name="Nagasato C."/>
            <person name="Napoli C.A."/>
            <person name="Nelson D.R."/>
            <person name="Nyvall-Collen P."/>
            <person name="Peters A.F."/>
            <person name="Pommier C."/>
            <person name="Potin P."/>
            <person name="Poulain J."/>
            <person name="Quesneville H."/>
            <person name="Read B."/>
            <person name="Rensing S.A."/>
            <person name="Ritter A."/>
            <person name="Rousvoal S."/>
            <person name="Samanta M."/>
            <person name="Samson G."/>
            <person name="Schroeder D.C."/>
            <person name="Segurens B."/>
            <person name="Strittmatter M."/>
            <person name="Tonon T."/>
            <person name="Tregear J.W."/>
            <person name="Valentin K."/>
            <person name="von Dassow P."/>
            <person name="Yamagishi T."/>
            <person name="Van de Peer Y."/>
            <person name="Wincker P."/>
        </authorList>
    </citation>
    <scope>NUCLEOTIDE SEQUENCE [LARGE SCALE GENOMIC DNA]</scope>
    <source>
        <strain evidence="4">Ec32 / CCAP1310/4</strain>
    </source>
</reference>
<dbReference type="OrthoDB" id="49386at2759"/>
<dbReference type="PANTHER" id="PTHR31701:SF2">
    <property type="entry name" value="ENDOPLASMIC RETICULUM MEMBRANE-ASSOCIATED RNA DEGRADATION PROTEIN"/>
    <property type="match status" value="1"/>
</dbReference>
<feature type="compositionally biased region" description="Acidic residues" evidence="1">
    <location>
        <begin position="709"/>
        <end position="723"/>
    </location>
</feature>